<feature type="transmembrane region" description="Helical" evidence="8">
    <location>
        <begin position="156"/>
        <end position="175"/>
    </location>
</feature>
<keyword evidence="3 8" id="KW-1133">Transmembrane helix</keyword>
<evidence type="ECO:0000256" key="3">
    <source>
        <dbReference type="ARBA" id="ARBA00022989"/>
    </source>
</evidence>
<feature type="transmembrane region" description="Helical" evidence="8">
    <location>
        <begin position="209"/>
        <end position="230"/>
    </location>
</feature>
<dbReference type="InterPro" id="IPR050125">
    <property type="entry name" value="GPCR_opsins"/>
</dbReference>
<dbReference type="GO" id="GO:0004930">
    <property type="term" value="F:G protein-coupled receptor activity"/>
    <property type="evidence" value="ECO:0007669"/>
    <property type="project" value="UniProtKB-KW"/>
</dbReference>
<keyword evidence="5 8" id="KW-0472">Membrane</keyword>
<evidence type="ECO:0000256" key="1">
    <source>
        <dbReference type="ARBA" id="ARBA00004141"/>
    </source>
</evidence>
<feature type="transmembrane region" description="Helical" evidence="8">
    <location>
        <begin position="242"/>
        <end position="264"/>
    </location>
</feature>
<evidence type="ECO:0000313" key="11">
    <source>
        <dbReference type="EMBL" id="CAF3676686.1"/>
    </source>
</evidence>
<dbReference type="PANTHER" id="PTHR24240">
    <property type="entry name" value="OPSIN"/>
    <property type="match status" value="1"/>
</dbReference>
<evidence type="ECO:0000256" key="7">
    <source>
        <dbReference type="ARBA" id="ARBA00023224"/>
    </source>
</evidence>
<keyword evidence="2 8" id="KW-0812">Transmembrane</keyword>
<dbReference type="Proteomes" id="UP000663881">
    <property type="component" value="Unassembled WGS sequence"/>
</dbReference>
<dbReference type="Gene3D" id="1.20.1070.10">
    <property type="entry name" value="Rhodopsin 7-helix transmembrane proteins"/>
    <property type="match status" value="1"/>
</dbReference>
<evidence type="ECO:0000259" key="9">
    <source>
        <dbReference type="PROSITE" id="PS50262"/>
    </source>
</evidence>
<accession>A0A815CT51</accession>
<feature type="transmembrane region" description="Helical" evidence="8">
    <location>
        <begin position="118"/>
        <end position="136"/>
    </location>
</feature>
<dbReference type="GO" id="GO:0016020">
    <property type="term" value="C:membrane"/>
    <property type="evidence" value="ECO:0007669"/>
    <property type="project" value="UniProtKB-SubCell"/>
</dbReference>
<comment type="subcellular location">
    <subcellularLocation>
        <location evidence="1">Membrane</location>
        <topology evidence="1">Multi-pass membrane protein</topology>
    </subcellularLocation>
</comment>
<gene>
    <name evidence="11" type="ORF">OKA104_LOCUS10828</name>
    <name evidence="10" type="ORF">VCS650_LOCUS30144</name>
</gene>
<feature type="domain" description="G-protein coupled receptors family 1 profile" evidence="9">
    <location>
        <begin position="7"/>
        <end position="265"/>
    </location>
</feature>
<evidence type="ECO:0000256" key="5">
    <source>
        <dbReference type="ARBA" id="ARBA00023136"/>
    </source>
</evidence>
<evidence type="ECO:0000313" key="12">
    <source>
        <dbReference type="Proteomes" id="UP000663891"/>
    </source>
</evidence>
<feature type="transmembrane region" description="Helical" evidence="8">
    <location>
        <begin position="87"/>
        <end position="106"/>
    </location>
</feature>
<evidence type="ECO:0000313" key="10">
    <source>
        <dbReference type="EMBL" id="CAF1284365.1"/>
    </source>
</evidence>
<feature type="transmembrane region" description="Helical" evidence="8">
    <location>
        <begin position="6"/>
        <end position="32"/>
    </location>
</feature>
<keyword evidence="6" id="KW-0675">Receptor</keyword>
<dbReference type="Proteomes" id="UP000663891">
    <property type="component" value="Unassembled WGS sequence"/>
</dbReference>
<sequence length="281" mass="32632">MSEIGILNIIQLILVTFTILLALIYSIPIIFIRRFHTVNNIITANLSFAIICCAVYWTLILIVGFFYPVLYNGKVCIIFNYLQMVSNLQVSLAIVGASVNRLCSIVYHTKPFLRTKKWAIISIATQWAVGIILSLLNLPFNDSSCDQHLWKKIYKYVMVVIIPSIICLVNNMMIFKYVRSSTNRIQTSLEDAKNNAHQRQHLSRRDLHLLRHMIVMFCIFVAGWSPAYLYTVFTNLPSFTSIIVSMFILLSELSLLAVISDLFLYNHELRRYFREKIFHRH</sequence>
<dbReference type="AlphaFoldDB" id="A0A815CT51"/>
<evidence type="ECO:0000256" key="4">
    <source>
        <dbReference type="ARBA" id="ARBA00023040"/>
    </source>
</evidence>
<organism evidence="10 12">
    <name type="scientific">Adineta steineri</name>
    <dbReference type="NCBI Taxonomy" id="433720"/>
    <lineage>
        <taxon>Eukaryota</taxon>
        <taxon>Metazoa</taxon>
        <taxon>Spiralia</taxon>
        <taxon>Gnathifera</taxon>
        <taxon>Rotifera</taxon>
        <taxon>Eurotatoria</taxon>
        <taxon>Bdelloidea</taxon>
        <taxon>Adinetida</taxon>
        <taxon>Adinetidae</taxon>
        <taxon>Adineta</taxon>
    </lineage>
</organism>
<dbReference type="OrthoDB" id="10042563at2759"/>
<feature type="transmembrane region" description="Helical" evidence="8">
    <location>
        <begin position="44"/>
        <end position="67"/>
    </location>
</feature>
<evidence type="ECO:0000256" key="6">
    <source>
        <dbReference type="ARBA" id="ARBA00023170"/>
    </source>
</evidence>
<protein>
    <recommendedName>
        <fullName evidence="9">G-protein coupled receptors family 1 profile domain-containing protein</fullName>
    </recommendedName>
</protein>
<dbReference type="PROSITE" id="PS50262">
    <property type="entry name" value="G_PROTEIN_RECEP_F1_2"/>
    <property type="match status" value="1"/>
</dbReference>
<reference evidence="10" key="1">
    <citation type="submission" date="2021-02" db="EMBL/GenBank/DDBJ databases">
        <authorList>
            <person name="Nowell W R."/>
        </authorList>
    </citation>
    <scope>NUCLEOTIDE SEQUENCE</scope>
</reference>
<proteinExistence type="predicted"/>
<dbReference type="EMBL" id="CAJNON010000483">
    <property type="protein sequence ID" value="CAF1284365.1"/>
    <property type="molecule type" value="Genomic_DNA"/>
</dbReference>
<dbReference type="EMBL" id="CAJOAY010000490">
    <property type="protein sequence ID" value="CAF3676686.1"/>
    <property type="molecule type" value="Genomic_DNA"/>
</dbReference>
<evidence type="ECO:0000256" key="2">
    <source>
        <dbReference type="ARBA" id="ARBA00022692"/>
    </source>
</evidence>
<name>A0A815CT51_9BILA</name>
<keyword evidence="4" id="KW-0297">G-protein coupled receptor</keyword>
<evidence type="ECO:0000256" key="8">
    <source>
        <dbReference type="SAM" id="Phobius"/>
    </source>
</evidence>
<keyword evidence="7" id="KW-0807">Transducer</keyword>
<dbReference type="InterPro" id="IPR017452">
    <property type="entry name" value="GPCR_Rhodpsn_7TM"/>
</dbReference>
<dbReference type="SUPFAM" id="SSF81321">
    <property type="entry name" value="Family A G protein-coupled receptor-like"/>
    <property type="match status" value="1"/>
</dbReference>
<comment type="caution">
    <text evidence="10">The sequence shown here is derived from an EMBL/GenBank/DDBJ whole genome shotgun (WGS) entry which is preliminary data.</text>
</comment>
<dbReference type="CDD" id="cd00637">
    <property type="entry name" value="7tm_classA_rhodopsin-like"/>
    <property type="match status" value="1"/>
</dbReference>